<dbReference type="InterPro" id="IPR050267">
    <property type="entry name" value="Anti-sigma-factor_SerPK"/>
</dbReference>
<evidence type="ECO:0000256" key="1">
    <source>
        <dbReference type="ARBA" id="ARBA00022527"/>
    </source>
</evidence>
<proteinExistence type="predicted"/>
<dbReference type="STRING" id="417292.SAMN05421806_116154"/>
<accession>A0A1G9GQP6</accession>
<dbReference type="Proteomes" id="UP000199155">
    <property type="component" value="Unassembled WGS sequence"/>
</dbReference>
<dbReference type="GO" id="GO:0004674">
    <property type="term" value="F:protein serine/threonine kinase activity"/>
    <property type="evidence" value="ECO:0007669"/>
    <property type="project" value="UniProtKB-KW"/>
</dbReference>
<evidence type="ECO:0000313" key="3">
    <source>
        <dbReference type="EMBL" id="SDL03009.1"/>
    </source>
</evidence>
<keyword evidence="3" id="KW-0808">Transferase</keyword>
<dbReference type="EMBL" id="FNFF01000016">
    <property type="protein sequence ID" value="SDL03009.1"/>
    <property type="molecule type" value="Genomic_DNA"/>
</dbReference>
<reference evidence="3 4" key="1">
    <citation type="submission" date="2016-10" db="EMBL/GenBank/DDBJ databases">
        <authorList>
            <person name="de Groot N.N."/>
        </authorList>
    </citation>
    <scope>NUCLEOTIDE SEQUENCE [LARGE SCALE GENOMIC DNA]</scope>
    <source>
        <strain evidence="3 4">CGMCC 4.5727</strain>
    </source>
</reference>
<keyword evidence="3" id="KW-0418">Kinase</keyword>
<dbReference type="PANTHER" id="PTHR35526">
    <property type="entry name" value="ANTI-SIGMA-F FACTOR RSBW-RELATED"/>
    <property type="match status" value="1"/>
</dbReference>
<feature type="domain" description="Histidine kinase/HSP90-like ATPase" evidence="2">
    <location>
        <begin position="22"/>
        <end position="125"/>
    </location>
</feature>
<evidence type="ECO:0000259" key="2">
    <source>
        <dbReference type="Pfam" id="PF13581"/>
    </source>
</evidence>
<organism evidence="3 4">
    <name type="scientific">Streptomyces indicus</name>
    <dbReference type="NCBI Taxonomy" id="417292"/>
    <lineage>
        <taxon>Bacteria</taxon>
        <taxon>Bacillati</taxon>
        <taxon>Actinomycetota</taxon>
        <taxon>Actinomycetes</taxon>
        <taxon>Kitasatosporales</taxon>
        <taxon>Streptomycetaceae</taxon>
        <taxon>Streptomyces</taxon>
    </lineage>
</organism>
<dbReference type="SUPFAM" id="SSF55874">
    <property type="entry name" value="ATPase domain of HSP90 chaperone/DNA topoisomerase II/histidine kinase"/>
    <property type="match status" value="1"/>
</dbReference>
<sequence length="130" mass="13655">MLYAGSAFDGRPDIGERARKLAEDFLVDVRASGVVVPASAVGALWVVVSELLANASRHAAGPCVLELQLRGQEVEIGVWDTVPGLEESVGGDQVTGTKRGLAIVRDLSSEFHVEPSAGGKRVLVRIPLAP</sequence>
<keyword evidence="1" id="KW-0723">Serine/threonine-protein kinase</keyword>
<keyword evidence="4" id="KW-1185">Reference proteome</keyword>
<dbReference type="InterPro" id="IPR003594">
    <property type="entry name" value="HATPase_dom"/>
</dbReference>
<name>A0A1G9GQP6_9ACTN</name>
<evidence type="ECO:0000313" key="4">
    <source>
        <dbReference type="Proteomes" id="UP000199155"/>
    </source>
</evidence>
<gene>
    <name evidence="3" type="ORF">SAMN05421806_116154</name>
</gene>
<dbReference type="Gene3D" id="3.30.565.10">
    <property type="entry name" value="Histidine kinase-like ATPase, C-terminal domain"/>
    <property type="match status" value="1"/>
</dbReference>
<protein>
    <submittedName>
        <fullName evidence="3">Histidine kinase-like ATPase domain-containing protein</fullName>
    </submittedName>
</protein>
<dbReference type="PANTHER" id="PTHR35526:SF3">
    <property type="entry name" value="ANTI-SIGMA-F FACTOR RSBW"/>
    <property type="match status" value="1"/>
</dbReference>
<dbReference type="CDD" id="cd16936">
    <property type="entry name" value="HATPase_RsbW-like"/>
    <property type="match status" value="1"/>
</dbReference>
<dbReference type="InterPro" id="IPR036890">
    <property type="entry name" value="HATPase_C_sf"/>
</dbReference>
<dbReference type="Pfam" id="PF13581">
    <property type="entry name" value="HATPase_c_2"/>
    <property type="match status" value="1"/>
</dbReference>
<dbReference type="AlphaFoldDB" id="A0A1G9GQP6"/>